<evidence type="ECO:0000313" key="2">
    <source>
        <dbReference type="Proteomes" id="UP001390339"/>
    </source>
</evidence>
<comment type="caution">
    <text evidence="1">The sequence shown here is derived from an EMBL/GenBank/DDBJ whole genome shotgun (WGS) entry which is preliminary data.</text>
</comment>
<keyword evidence="2" id="KW-1185">Reference proteome</keyword>
<organism evidence="1 2">
    <name type="scientific">Apiospora arundinis</name>
    <dbReference type="NCBI Taxonomy" id="335852"/>
    <lineage>
        <taxon>Eukaryota</taxon>
        <taxon>Fungi</taxon>
        <taxon>Dikarya</taxon>
        <taxon>Ascomycota</taxon>
        <taxon>Pezizomycotina</taxon>
        <taxon>Sordariomycetes</taxon>
        <taxon>Xylariomycetidae</taxon>
        <taxon>Amphisphaeriales</taxon>
        <taxon>Apiosporaceae</taxon>
        <taxon>Apiospora</taxon>
    </lineage>
</organism>
<reference evidence="1 2" key="1">
    <citation type="journal article" date="2024" name="IMA Fungus">
        <title>Apiospora arundinis, a panoply of carbohydrate-active enzymes and secondary metabolites.</title>
        <authorList>
            <person name="Sorensen T."/>
            <person name="Petersen C."/>
            <person name="Muurmann A.T."/>
            <person name="Christiansen J.V."/>
            <person name="Brundto M.L."/>
            <person name="Overgaard C.K."/>
            <person name="Boysen A.T."/>
            <person name="Wollenberg R.D."/>
            <person name="Larsen T.O."/>
            <person name="Sorensen J.L."/>
            <person name="Nielsen K.L."/>
            <person name="Sondergaard T.E."/>
        </authorList>
    </citation>
    <scope>NUCLEOTIDE SEQUENCE [LARGE SCALE GENOMIC DNA]</scope>
    <source>
        <strain evidence="1 2">AAU 773</strain>
    </source>
</reference>
<accession>A0ABR2I3E1</accession>
<proteinExistence type="predicted"/>
<name>A0ABR2I3E1_9PEZI</name>
<evidence type="ECO:0000313" key="1">
    <source>
        <dbReference type="EMBL" id="KAK8856856.1"/>
    </source>
</evidence>
<sequence>MSMTALKESKTLPDTASIDAVYFIRYRDISSCAPTFTDCSSGIMTTTITVIKHTTTPYPPSTL</sequence>
<protein>
    <submittedName>
        <fullName evidence="1">Uncharacterized protein</fullName>
    </submittedName>
</protein>
<dbReference type="EMBL" id="JAPCWZ010000007">
    <property type="protein sequence ID" value="KAK8856856.1"/>
    <property type="molecule type" value="Genomic_DNA"/>
</dbReference>
<dbReference type="Proteomes" id="UP001390339">
    <property type="component" value="Unassembled WGS sequence"/>
</dbReference>
<gene>
    <name evidence="1" type="ORF">PGQ11_012768</name>
</gene>